<dbReference type="Proteomes" id="UP001175001">
    <property type="component" value="Unassembled WGS sequence"/>
</dbReference>
<dbReference type="GO" id="GO:0016491">
    <property type="term" value="F:oxidoreductase activity"/>
    <property type="evidence" value="ECO:0007669"/>
    <property type="project" value="UniProtKB-KW"/>
</dbReference>
<dbReference type="PANTHER" id="PTHR43180">
    <property type="entry name" value="3-OXOACYL-(ACYL-CARRIER-PROTEIN) REDUCTASE (AFU_ORTHOLOGUE AFUA_6G11210)"/>
    <property type="match status" value="1"/>
</dbReference>
<dbReference type="EMBL" id="JAUJDW010000052">
    <property type="protein sequence ID" value="KAK0647277.1"/>
    <property type="molecule type" value="Genomic_DNA"/>
</dbReference>
<dbReference type="InterPro" id="IPR036291">
    <property type="entry name" value="NAD(P)-bd_dom_sf"/>
</dbReference>
<name>A0AA39Y9B0_9PEZI</name>
<reference evidence="3" key="1">
    <citation type="submission" date="2023-06" db="EMBL/GenBank/DDBJ databases">
        <title>Multi-omics analyses reveal the molecular pathogenesis toolkit of Lasiodiplodia hormozganensis, a cross-kingdom pathogen.</title>
        <authorList>
            <person name="Felix C."/>
            <person name="Meneses R."/>
            <person name="Goncalves M.F.M."/>
            <person name="Tilleman L."/>
            <person name="Duarte A.S."/>
            <person name="Jorrin-Novo J.V."/>
            <person name="Van De Peer Y."/>
            <person name="Deforce D."/>
            <person name="Van Nieuwerburgh F."/>
            <person name="Esteves A.C."/>
            <person name="Alves A."/>
        </authorList>
    </citation>
    <scope>NUCLEOTIDE SEQUENCE</scope>
    <source>
        <strain evidence="3">CBS 339.90</strain>
    </source>
</reference>
<dbReference type="Gene3D" id="3.40.50.720">
    <property type="entry name" value="NAD(P)-binding Rossmann-like Domain"/>
    <property type="match status" value="1"/>
</dbReference>
<dbReference type="SUPFAM" id="SSF51735">
    <property type="entry name" value="NAD(P)-binding Rossmann-fold domains"/>
    <property type="match status" value="1"/>
</dbReference>
<evidence type="ECO:0000256" key="1">
    <source>
        <dbReference type="ARBA" id="ARBA00006484"/>
    </source>
</evidence>
<dbReference type="AlphaFoldDB" id="A0AA39Y9B0"/>
<evidence type="ECO:0000313" key="4">
    <source>
        <dbReference type="Proteomes" id="UP001175001"/>
    </source>
</evidence>
<sequence>MGDLNPPPANITEHASFTYVPLNVTSWTALSDIFEKAFSQHGRIDHVFANAGIPPRTTLLEDKLDDNGKLQEPDYTVIDVNLKSVLNTTALALHYMRKQQPPGGSIVLTASASSFQRFAAVDYTTAKHGVLGLMRSIVPTLSKHASATSATTQPIRVNAIAPHWTDTGLAPGAVLRASGAICMTPAGPARSALALMADGGYNEALVFSQALVDASGDGADGEGVVYRELDEGLLAATKAMCAGRGPSLDETMEKIVEMKGKKAAAAEVEGLEANAGGVRKL</sequence>
<keyword evidence="2" id="KW-0560">Oxidoreductase</keyword>
<evidence type="ECO:0000313" key="3">
    <source>
        <dbReference type="EMBL" id="KAK0647277.1"/>
    </source>
</evidence>
<dbReference type="PANTHER" id="PTHR43180:SF11">
    <property type="entry name" value="NAD(P)-BINDING PROTEIN"/>
    <property type="match status" value="1"/>
</dbReference>
<evidence type="ECO:0000256" key="2">
    <source>
        <dbReference type="ARBA" id="ARBA00023002"/>
    </source>
</evidence>
<dbReference type="Pfam" id="PF00106">
    <property type="entry name" value="adh_short"/>
    <property type="match status" value="1"/>
</dbReference>
<dbReference type="InterPro" id="IPR002347">
    <property type="entry name" value="SDR_fam"/>
</dbReference>
<gene>
    <name evidence="3" type="primary">limC</name>
    <name evidence="3" type="ORF">DIS24_g7910</name>
</gene>
<comment type="caution">
    <text evidence="3">The sequence shown here is derived from an EMBL/GenBank/DDBJ whole genome shotgun (WGS) entry which is preliminary data.</text>
</comment>
<keyword evidence="4" id="KW-1185">Reference proteome</keyword>
<proteinExistence type="inferred from homology"/>
<organism evidence="3 4">
    <name type="scientific">Lasiodiplodia hormozganensis</name>
    <dbReference type="NCBI Taxonomy" id="869390"/>
    <lineage>
        <taxon>Eukaryota</taxon>
        <taxon>Fungi</taxon>
        <taxon>Dikarya</taxon>
        <taxon>Ascomycota</taxon>
        <taxon>Pezizomycotina</taxon>
        <taxon>Dothideomycetes</taxon>
        <taxon>Dothideomycetes incertae sedis</taxon>
        <taxon>Botryosphaeriales</taxon>
        <taxon>Botryosphaeriaceae</taxon>
        <taxon>Lasiodiplodia</taxon>
    </lineage>
</organism>
<accession>A0AA39Y9B0</accession>
<dbReference type="PRINTS" id="PR00081">
    <property type="entry name" value="GDHRDH"/>
</dbReference>
<protein>
    <submittedName>
        <fullName evidence="3">(-)-trans-carveol dehydrogenase</fullName>
    </submittedName>
</protein>
<comment type="similarity">
    <text evidence="1">Belongs to the short-chain dehydrogenases/reductases (SDR) family.</text>
</comment>